<dbReference type="SUPFAM" id="SSF50151">
    <property type="entry name" value="SacY-like RNA-binding domain"/>
    <property type="match status" value="1"/>
</dbReference>
<dbReference type="EMBL" id="MIJY01000017">
    <property type="protein sequence ID" value="OEG14892.1"/>
    <property type="molecule type" value="Genomic_DNA"/>
</dbReference>
<dbReference type="PROSITE" id="PS51372">
    <property type="entry name" value="PRD_2"/>
    <property type="match status" value="2"/>
</dbReference>
<dbReference type="InterPro" id="IPR011608">
    <property type="entry name" value="PRD"/>
</dbReference>
<dbReference type="PANTHER" id="PTHR30185:SF15">
    <property type="entry name" value="CRYPTIC BETA-GLUCOSIDE BGL OPERON ANTITERMINATOR"/>
    <property type="match status" value="1"/>
</dbReference>
<organism evidence="3 4">
    <name type="scientific">Enterococcus termitis</name>
    <dbReference type="NCBI Taxonomy" id="332950"/>
    <lineage>
        <taxon>Bacteria</taxon>
        <taxon>Bacillati</taxon>
        <taxon>Bacillota</taxon>
        <taxon>Bacilli</taxon>
        <taxon>Lactobacillales</taxon>
        <taxon>Enterococcaceae</taxon>
        <taxon>Enterococcus</taxon>
    </lineage>
</organism>
<proteinExistence type="predicted"/>
<keyword evidence="1" id="KW-0677">Repeat</keyword>
<feature type="domain" description="PRD" evidence="2">
    <location>
        <begin position="63"/>
        <end position="168"/>
    </location>
</feature>
<comment type="caution">
    <text evidence="3">The sequence shown here is derived from an EMBL/GenBank/DDBJ whole genome shotgun (WGS) entry which is preliminary data.</text>
</comment>
<dbReference type="Pfam" id="PF03123">
    <property type="entry name" value="CAT_RBD"/>
    <property type="match status" value="1"/>
</dbReference>
<dbReference type="InterPro" id="IPR036650">
    <property type="entry name" value="CAT_RNA-bd_dom_sf"/>
</dbReference>
<keyword evidence="4" id="KW-1185">Reference proteome</keyword>
<sequence>MLVIKILNNNAAFCVTDDGEEVIVSGPGVGYNRKIGSQLKLNKESKIYRVKSDKEQISDALLNIPTELLEISQEIVEYAENMFDKKISDILVVVLADHIMSALQRQQNHLVVPNLLLEEIQALYEKEFLIGEWAIGLIKERLNLVLPRDEIGYIALHILNSGENINSAEAVQTSEVVAEIIEIIEKNHHYRLEKPSTQYNRLVTHLKFLVQRLNKQEQFIEKTSNSTYEFFLKENPSLEETINEICHFLVTNYKYKLTTEEKFYLSIHVNKVIEKGSNHF</sequence>
<name>A0A1E5GQD3_9ENTE</name>
<dbReference type="InterPro" id="IPR004341">
    <property type="entry name" value="CAT_RNA-bd_dom"/>
</dbReference>
<dbReference type="Proteomes" id="UP000095094">
    <property type="component" value="Unassembled WGS sequence"/>
</dbReference>
<dbReference type="Gene3D" id="1.10.1790.10">
    <property type="entry name" value="PRD domain"/>
    <property type="match status" value="2"/>
</dbReference>
<dbReference type="SUPFAM" id="SSF63520">
    <property type="entry name" value="PTS-regulatory domain, PRD"/>
    <property type="match status" value="2"/>
</dbReference>
<dbReference type="InterPro" id="IPR036634">
    <property type="entry name" value="PRD_sf"/>
</dbReference>
<evidence type="ECO:0000313" key="3">
    <source>
        <dbReference type="EMBL" id="OEG14892.1"/>
    </source>
</evidence>
<feature type="domain" description="PRD" evidence="2">
    <location>
        <begin position="169"/>
        <end position="279"/>
    </location>
</feature>
<dbReference type="RefSeq" id="WP_069663483.1">
    <property type="nucleotide sequence ID" value="NZ_JBHUJJ010000001.1"/>
</dbReference>
<evidence type="ECO:0000256" key="1">
    <source>
        <dbReference type="ARBA" id="ARBA00022737"/>
    </source>
</evidence>
<evidence type="ECO:0000313" key="4">
    <source>
        <dbReference type="Proteomes" id="UP000095094"/>
    </source>
</evidence>
<dbReference type="AlphaFoldDB" id="A0A1E5GQD3"/>
<dbReference type="GO" id="GO:0003723">
    <property type="term" value="F:RNA binding"/>
    <property type="evidence" value="ECO:0007669"/>
    <property type="project" value="InterPro"/>
</dbReference>
<evidence type="ECO:0000259" key="2">
    <source>
        <dbReference type="PROSITE" id="PS51372"/>
    </source>
</evidence>
<dbReference type="PANTHER" id="PTHR30185">
    <property type="entry name" value="CRYPTIC BETA-GLUCOSIDE BGL OPERON ANTITERMINATOR"/>
    <property type="match status" value="1"/>
</dbReference>
<dbReference type="Pfam" id="PF00874">
    <property type="entry name" value="PRD"/>
    <property type="match status" value="2"/>
</dbReference>
<reference evidence="4" key="1">
    <citation type="submission" date="2016-09" db="EMBL/GenBank/DDBJ databases">
        <authorList>
            <person name="Gulvik C.A."/>
        </authorList>
    </citation>
    <scope>NUCLEOTIDE SEQUENCE [LARGE SCALE GENOMIC DNA]</scope>
    <source>
        <strain evidence="4">LMG 8895</strain>
    </source>
</reference>
<dbReference type="Gene3D" id="2.30.24.10">
    <property type="entry name" value="CAT RNA-binding domain"/>
    <property type="match status" value="1"/>
</dbReference>
<dbReference type="InterPro" id="IPR050661">
    <property type="entry name" value="BglG_antiterminators"/>
</dbReference>
<gene>
    <name evidence="3" type="ORF">BCR25_18955</name>
</gene>
<accession>A0A1E5GQD3</accession>
<dbReference type="SMART" id="SM01061">
    <property type="entry name" value="CAT_RBD"/>
    <property type="match status" value="1"/>
</dbReference>
<protein>
    <recommendedName>
        <fullName evidence="2">PRD domain-containing protein</fullName>
    </recommendedName>
</protein>
<dbReference type="GO" id="GO:0006355">
    <property type="term" value="P:regulation of DNA-templated transcription"/>
    <property type="evidence" value="ECO:0007669"/>
    <property type="project" value="InterPro"/>
</dbReference>